<dbReference type="OMA" id="KLERMCN"/>
<evidence type="ECO:0000256" key="4">
    <source>
        <dbReference type="ARBA" id="ARBA00012229"/>
    </source>
</evidence>
<evidence type="ECO:0000256" key="15">
    <source>
        <dbReference type="ARBA" id="ARBA00049433"/>
    </source>
</evidence>
<comment type="similarity">
    <text evidence="16">Belongs to the globin family.</text>
</comment>
<comment type="cofactor">
    <cofactor evidence="2">
        <name>FAD</name>
        <dbReference type="ChEBI" id="CHEBI:57692"/>
    </cofactor>
</comment>
<dbReference type="FunFam" id="1.10.490.10:FF:000003">
    <property type="entry name" value="Flavohemoprotein"/>
    <property type="match status" value="1"/>
</dbReference>
<comment type="catalytic activity">
    <reaction evidence="14">
        <text>2 nitric oxide + NADH + 2 O2 = 2 nitrate + NAD(+) + H(+)</text>
        <dbReference type="Rhea" id="RHEA:19469"/>
        <dbReference type="ChEBI" id="CHEBI:15378"/>
        <dbReference type="ChEBI" id="CHEBI:15379"/>
        <dbReference type="ChEBI" id="CHEBI:16480"/>
        <dbReference type="ChEBI" id="CHEBI:17632"/>
        <dbReference type="ChEBI" id="CHEBI:57540"/>
        <dbReference type="ChEBI" id="CHEBI:57945"/>
        <dbReference type="EC" id="1.14.12.17"/>
    </reaction>
</comment>
<feature type="domain" description="FAD-binding FR-type" evidence="18">
    <location>
        <begin position="159"/>
        <end position="269"/>
    </location>
</feature>
<comment type="cofactor">
    <cofactor evidence="1">
        <name>heme b</name>
        <dbReference type="ChEBI" id="CHEBI:60344"/>
    </cofactor>
</comment>
<keyword evidence="11" id="KW-0560">Oxidoreductase</keyword>
<gene>
    <name evidence="19" type="ORF">SPRG_12723</name>
</gene>
<dbReference type="GO" id="GO:0019825">
    <property type="term" value="F:oxygen binding"/>
    <property type="evidence" value="ECO:0007669"/>
    <property type="project" value="InterPro"/>
</dbReference>
<dbReference type="Gene3D" id="3.40.50.80">
    <property type="entry name" value="Nucleotide-binding domain of ferredoxin-NADP reductase (FNR) module"/>
    <property type="match status" value="1"/>
</dbReference>
<dbReference type="InterPro" id="IPR017938">
    <property type="entry name" value="Riboflavin_synthase-like_b-brl"/>
</dbReference>
<evidence type="ECO:0000259" key="18">
    <source>
        <dbReference type="PROSITE" id="PS51384"/>
    </source>
</evidence>
<dbReference type="Proteomes" id="UP000030745">
    <property type="component" value="Unassembled WGS sequence"/>
</dbReference>
<name>A0A067C6K2_SAPPC</name>
<dbReference type="InterPro" id="IPR039261">
    <property type="entry name" value="FNR_nucleotide-bd"/>
</dbReference>
<dbReference type="STRING" id="695850.A0A067C6K2"/>
<evidence type="ECO:0000256" key="1">
    <source>
        <dbReference type="ARBA" id="ARBA00001970"/>
    </source>
</evidence>
<comment type="similarity">
    <text evidence="3">In the C-terminal section; belongs to the flavoprotein pyridine nucleotide cytochrome reductase family.</text>
</comment>
<accession>A0A067C6K2</accession>
<keyword evidence="16" id="KW-0561">Oxygen transport</keyword>
<dbReference type="Pfam" id="PF00970">
    <property type="entry name" value="FAD_binding_6"/>
    <property type="match status" value="1"/>
</dbReference>
<dbReference type="PANTHER" id="PTHR43396">
    <property type="entry name" value="FLAVOHEMOPROTEIN"/>
    <property type="match status" value="1"/>
</dbReference>
<dbReference type="Gene3D" id="1.10.490.10">
    <property type="entry name" value="Globins"/>
    <property type="match status" value="1"/>
</dbReference>
<dbReference type="KEGG" id="spar:SPRG_12723"/>
<dbReference type="EMBL" id="KK583268">
    <property type="protein sequence ID" value="KDO22442.1"/>
    <property type="molecule type" value="Genomic_DNA"/>
</dbReference>
<evidence type="ECO:0000256" key="8">
    <source>
        <dbReference type="ARBA" id="ARBA00022723"/>
    </source>
</evidence>
<keyword evidence="20" id="KW-1185">Reference proteome</keyword>
<dbReference type="SUPFAM" id="SSF52343">
    <property type="entry name" value="Ferredoxin reductase-like, C-terminal NADP-linked domain"/>
    <property type="match status" value="1"/>
</dbReference>
<dbReference type="InterPro" id="IPR000971">
    <property type="entry name" value="Globin"/>
</dbReference>
<evidence type="ECO:0000256" key="2">
    <source>
        <dbReference type="ARBA" id="ARBA00001974"/>
    </source>
</evidence>
<dbReference type="GO" id="GO:0071500">
    <property type="term" value="P:cellular response to nitrosative stress"/>
    <property type="evidence" value="ECO:0007669"/>
    <property type="project" value="TreeGrafter"/>
</dbReference>
<protein>
    <recommendedName>
        <fullName evidence="4">nitric oxide dioxygenase</fullName>
        <ecNumber evidence="4">1.14.12.17</ecNumber>
    </recommendedName>
</protein>
<keyword evidence="10" id="KW-0521">NADP</keyword>
<dbReference type="OrthoDB" id="436496at2759"/>
<dbReference type="GO" id="GO:0071949">
    <property type="term" value="F:FAD binding"/>
    <property type="evidence" value="ECO:0007669"/>
    <property type="project" value="TreeGrafter"/>
</dbReference>
<dbReference type="CDD" id="cd08922">
    <property type="entry name" value="FHb-globin"/>
    <property type="match status" value="1"/>
</dbReference>
<dbReference type="VEuPathDB" id="FungiDB:SPRG_12723"/>
<evidence type="ECO:0000256" key="16">
    <source>
        <dbReference type="RuleBase" id="RU000356"/>
    </source>
</evidence>
<evidence type="ECO:0000256" key="3">
    <source>
        <dbReference type="ARBA" id="ARBA00006401"/>
    </source>
</evidence>
<dbReference type="AlphaFoldDB" id="A0A067C6K2"/>
<dbReference type="InterPro" id="IPR009050">
    <property type="entry name" value="Globin-like_sf"/>
</dbReference>
<evidence type="ECO:0000256" key="12">
    <source>
        <dbReference type="ARBA" id="ARBA00023004"/>
    </source>
</evidence>
<reference evidence="19 20" key="1">
    <citation type="journal article" date="2013" name="PLoS Genet.">
        <title>Distinctive expansion of potential virulence genes in the genome of the oomycete fish pathogen Saprolegnia parasitica.</title>
        <authorList>
            <person name="Jiang R.H."/>
            <person name="de Bruijn I."/>
            <person name="Haas B.J."/>
            <person name="Belmonte R."/>
            <person name="Lobach L."/>
            <person name="Christie J."/>
            <person name="van den Ackerveken G."/>
            <person name="Bottin A."/>
            <person name="Bulone V."/>
            <person name="Diaz-Moreno S.M."/>
            <person name="Dumas B."/>
            <person name="Fan L."/>
            <person name="Gaulin E."/>
            <person name="Govers F."/>
            <person name="Grenville-Briggs L.J."/>
            <person name="Horner N.R."/>
            <person name="Levin J.Z."/>
            <person name="Mammella M."/>
            <person name="Meijer H.J."/>
            <person name="Morris P."/>
            <person name="Nusbaum C."/>
            <person name="Oome S."/>
            <person name="Phillips A.J."/>
            <person name="van Rooyen D."/>
            <person name="Rzeszutek E."/>
            <person name="Saraiva M."/>
            <person name="Secombes C.J."/>
            <person name="Seidl M.F."/>
            <person name="Snel B."/>
            <person name="Stassen J.H."/>
            <person name="Sykes S."/>
            <person name="Tripathy S."/>
            <person name="van den Berg H."/>
            <person name="Vega-Arreguin J.C."/>
            <person name="Wawra S."/>
            <person name="Young S.K."/>
            <person name="Zeng Q."/>
            <person name="Dieguez-Uribeondo J."/>
            <person name="Russ C."/>
            <person name="Tyler B.M."/>
            <person name="van West P."/>
        </authorList>
    </citation>
    <scope>NUCLEOTIDE SEQUENCE [LARGE SCALE GENOMIC DNA]</scope>
    <source>
        <strain evidence="19 20">CBS 223.65</strain>
    </source>
</reference>
<dbReference type="CDD" id="cd06184">
    <property type="entry name" value="flavohem_like_fad_nad_binding"/>
    <property type="match status" value="1"/>
</dbReference>
<dbReference type="GO" id="GO:0046872">
    <property type="term" value="F:metal ion binding"/>
    <property type="evidence" value="ECO:0007669"/>
    <property type="project" value="UniProtKB-KW"/>
</dbReference>
<proteinExistence type="inferred from homology"/>
<dbReference type="GO" id="GO:0008941">
    <property type="term" value="F:nitric oxide dioxygenase NAD(P)H activity"/>
    <property type="evidence" value="ECO:0007669"/>
    <property type="project" value="UniProtKB-EC"/>
</dbReference>
<keyword evidence="7" id="KW-0285">Flavoprotein</keyword>
<dbReference type="PROSITE" id="PS51384">
    <property type="entry name" value="FAD_FR"/>
    <property type="match status" value="1"/>
</dbReference>
<dbReference type="GO" id="GO:0046210">
    <property type="term" value="P:nitric oxide catabolic process"/>
    <property type="evidence" value="ECO:0007669"/>
    <property type="project" value="TreeGrafter"/>
</dbReference>
<dbReference type="EC" id="1.14.12.17" evidence="4"/>
<dbReference type="SUPFAM" id="SSF63380">
    <property type="entry name" value="Riboflavin synthase domain-like"/>
    <property type="match status" value="1"/>
</dbReference>
<evidence type="ECO:0000256" key="9">
    <source>
        <dbReference type="ARBA" id="ARBA00022827"/>
    </source>
</evidence>
<dbReference type="FunFam" id="2.40.30.10:FF:000034">
    <property type="entry name" value="Flavohemoprotein"/>
    <property type="match status" value="1"/>
</dbReference>
<organism evidence="19 20">
    <name type="scientific">Saprolegnia parasitica (strain CBS 223.65)</name>
    <dbReference type="NCBI Taxonomy" id="695850"/>
    <lineage>
        <taxon>Eukaryota</taxon>
        <taxon>Sar</taxon>
        <taxon>Stramenopiles</taxon>
        <taxon>Oomycota</taxon>
        <taxon>Saprolegniomycetes</taxon>
        <taxon>Saprolegniales</taxon>
        <taxon>Saprolegniaceae</taxon>
        <taxon>Saprolegnia</taxon>
    </lineage>
</organism>
<keyword evidence="5" id="KW-0216">Detoxification</keyword>
<evidence type="ECO:0000256" key="7">
    <source>
        <dbReference type="ARBA" id="ARBA00022630"/>
    </source>
</evidence>
<dbReference type="SUPFAM" id="SSF46458">
    <property type="entry name" value="Globin-like"/>
    <property type="match status" value="1"/>
</dbReference>
<evidence type="ECO:0000256" key="11">
    <source>
        <dbReference type="ARBA" id="ARBA00023002"/>
    </source>
</evidence>
<dbReference type="GO" id="GO:0020037">
    <property type="term" value="F:heme binding"/>
    <property type="evidence" value="ECO:0007669"/>
    <property type="project" value="InterPro"/>
</dbReference>
<keyword evidence="16" id="KW-0813">Transport</keyword>
<dbReference type="RefSeq" id="XP_012206830.1">
    <property type="nucleotide sequence ID" value="XM_012351440.1"/>
</dbReference>
<dbReference type="GO" id="GO:0005344">
    <property type="term" value="F:oxygen carrier activity"/>
    <property type="evidence" value="ECO:0007669"/>
    <property type="project" value="UniProtKB-KW"/>
</dbReference>
<dbReference type="InterPro" id="IPR001433">
    <property type="entry name" value="OxRdtase_FAD/NAD-bd"/>
</dbReference>
<comment type="catalytic activity">
    <reaction evidence="15">
        <text>2 nitric oxide + NADPH + 2 O2 = 2 nitrate + NADP(+) + H(+)</text>
        <dbReference type="Rhea" id="RHEA:19465"/>
        <dbReference type="ChEBI" id="CHEBI:15378"/>
        <dbReference type="ChEBI" id="CHEBI:15379"/>
        <dbReference type="ChEBI" id="CHEBI:16480"/>
        <dbReference type="ChEBI" id="CHEBI:17632"/>
        <dbReference type="ChEBI" id="CHEBI:57783"/>
        <dbReference type="ChEBI" id="CHEBI:58349"/>
        <dbReference type="EC" id="1.14.12.17"/>
    </reaction>
</comment>
<evidence type="ECO:0000256" key="6">
    <source>
        <dbReference type="ARBA" id="ARBA00022617"/>
    </source>
</evidence>
<dbReference type="PROSITE" id="PS01033">
    <property type="entry name" value="GLOBIN"/>
    <property type="match status" value="1"/>
</dbReference>
<keyword evidence="9" id="KW-0274">FAD</keyword>
<keyword evidence="8" id="KW-0479">Metal-binding</keyword>
<keyword evidence="12" id="KW-0408">Iron</keyword>
<dbReference type="Pfam" id="PF00042">
    <property type="entry name" value="Globin"/>
    <property type="match status" value="1"/>
</dbReference>
<evidence type="ECO:0000259" key="17">
    <source>
        <dbReference type="PROSITE" id="PS01033"/>
    </source>
</evidence>
<dbReference type="GeneID" id="24134660"/>
<dbReference type="NCBIfam" id="NF009805">
    <property type="entry name" value="PRK13289.1"/>
    <property type="match status" value="1"/>
</dbReference>
<dbReference type="InterPro" id="IPR008333">
    <property type="entry name" value="Cbr1-like_FAD-bd_dom"/>
</dbReference>
<evidence type="ECO:0000313" key="19">
    <source>
        <dbReference type="EMBL" id="KDO22442.1"/>
    </source>
</evidence>
<feature type="domain" description="Globin" evidence="17">
    <location>
        <begin position="2"/>
        <end position="145"/>
    </location>
</feature>
<evidence type="ECO:0000256" key="10">
    <source>
        <dbReference type="ARBA" id="ARBA00022857"/>
    </source>
</evidence>
<evidence type="ECO:0000256" key="13">
    <source>
        <dbReference type="ARBA" id="ARBA00023027"/>
    </source>
</evidence>
<dbReference type="InterPro" id="IPR017927">
    <property type="entry name" value="FAD-bd_FR_type"/>
</dbReference>
<dbReference type="Gene3D" id="2.40.30.10">
    <property type="entry name" value="Translation factors"/>
    <property type="match status" value="1"/>
</dbReference>
<dbReference type="GO" id="GO:0009636">
    <property type="term" value="P:response to toxic substance"/>
    <property type="evidence" value="ECO:0007669"/>
    <property type="project" value="UniProtKB-KW"/>
</dbReference>
<evidence type="ECO:0000313" key="20">
    <source>
        <dbReference type="Proteomes" id="UP000030745"/>
    </source>
</evidence>
<keyword evidence="13" id="KW-0520">NAD</keyword>
<dbReference type="PANTHER" id="PTHR43396:SF3">
    <property type="entry name" value="FLAVOHEMOPROTEIN"/>
    <property type="match status" value="1"/>
</dbReference>
<sequence>MTLSADTIRLVKATAPVVGEHGYAITSQMYSTMLPSDPKISALFNPTHQVVLPGESRARQPIALADAVAAYANNIDNLGALTAAVERIAHKHVSLEILPEHYDVVGTHLLAAIQTVLGDAATPEIVAAWAEAYGFLADVCIAREKAIRDEIGTQPGGWYGWRDFVVAKVVAESSEIKSFHLRPADDKPLVAFRAGQYVGVRFETEHFTTQRNYSLSMAPRKDEYRITVKREGPAASGCPMGKISSYLHDDVHEGDTLQVSVPCGDFFLDVKDSTKPIVLLSGGVGITPLAAMVHDLLDKKVSNPILFVHAARSPAVEALRDELRARTSDNVSFVSVYGTPVDGERHGRLSAALLDEIIPNKDAHYYFCGPPGFMRTVRDIVLSQWHIPAAQVHYEFFGPHDA</sequence>
<dbReference type="Pfam" id="PF00175">
    <property type="entry name" value="NAD_binding_1"/>
    <property type="match status" value="1"/>
</dbReference>
<keyword evidence="6 16" id="KW-0349">Heme</keyword>
<evidence type="ECO:0000256" key="14">
    <source>
        <dbReference type="ARBA" id="ARBA00048649"/>
    </source>
</evidence>
<evidence type="ECO:0000256" key="5">
    <source>
        <dbReference type="ARBA" id="ARBA00022575"/>
    </source>
</evidence>
<dbReference type="InterPro" id="IPR012292">
    <property type="entry name" value="Globin/Proto"/>
</dbReference>